<dbReference type="PROSITE" id="PS00678">
    <property type="entry name" value="WD_REPEATS_1"/>
    <property type="match status" value="1"/>
</dbReference>
<dbReference type="InterPro" id="IPR015943">
    <property type="entry name" value="WD40/YVTN_repeat-like_dom_sf"/>
</dbReference>
<dbReference type="InterPro" id="IPR023362">
    <property type="entry name" value="PH-BEACH_dom"/>
</dbReference>
<dbReference type="SUPFAM" id="SSF50729">
    <property type="entry name" value="PH domain-like"/>
    <property type="match status" value="1"/>
</dbReference>
<comment type="caution">
    <text evidence="7">The sequence shown here is derived from an EMBL/GenBank/DDBJ whole genome shotgun (WGS) entry which is preliminary data.</text>
</comment>
<keyword evidence="8" id="KW-1185">Reference proteome</keyword>
<dbReference type="PROSITE" id="PS51783">
    <property type="entry name" value="PH_BEACH"/>
    <property type="match status" value="1"/>
</dbReference>
<accession>A0A8H7PCT6</accession>
<feature type="compositionally biased region" description="Polar residues" evidence="4">
    <location>
        <begin position="2242"/>
        <end position="2251"/>
    </location>
</feature>
<dbReference type="InterPro" id="IPR001680">
    <property type="entry name" value="WD40_rpt"/>
</dbReference>
<dbReference type="SUPFAM" id="SSF50978">
    <property type="entry name" value="WD40 repeat-like"/>
    <property type="match status" value="1"/>
</dbReference>
<dbReference type="InterPro" id="IPR000409">
    <property type="entry name" value="BEACH_dom"/>
</dbReference>
<dbReference type="InterPro" id="IPR056252">
    <property type="entry name" value="Alfy-like_Arm-like"/>
</dbReference>
<evidence type="ECO:0000313" key="7">
    <source>
        <dbReference type="EMBL" id="KAG2171304.1"/>
    </source>
</evidence>
<dbReference type="Proteomes" id="UP000654370">
    <property type="component" value="Unassembled WGS sequence"/>
</dbReference>
<dbReference type="SMART" id="SM00320">
    <property type="entry name" value="WD40"/>
    <property type="match status" value="4"/>
</dbReference>
<dbReference type="InterPro" id="IPR019775">
    <property type="entry name" value="WD40_repeat_CS"/>
</dbReference>
<organism evidence="7 8">
    <name type="scientific">Mortierella isabellina</name>
    <name type="common">Filamentous fungus</name>
    <name type="synonym">Umbelopsis isabellina</name>
    <dbReference type="NCBI Taxonomy" id="91625"/>
    <lineage>
        <taxon>Eukaryota</taxon>
        <taxon>Fungi</taxon>
        <taxon>Fungi incertae sedis</taxon>
        <taxon>Mucoromycota</taxon>
        <taxon>Mucoromycotina</taxon>
        <taxon>Umbelopsidomycetes</taxon>
        <taxon>Umbelopsidales</taxon>
        <taxon>Umbelopsidaceae</taxon>
        <taxon>Umbelopsis</taxon>
    </lineage>
</organism>
<evidence type="ECO:0000256" key="3">
    <source>
        <dbReference type="PROSITE-ProRule" id="PRU00221"/>
    </source>
</evidence>
<evidence type="ECO:0000313" key="8">
    <source>
        <dbReference type="Proteomes" id="UP000654370"/>
    </source>
</evidence>
<dbReference type="Gene3D" id="2.30.29.30">
    <property type="entry name" value="Pleckstrin-homology domain (PH domain)/Phosphotyrosine-binding domain (PTB)"/>
    <property type="match status" value="1"/>
</dbReference>
<dbReference type="PANTHER" id="PTHR46108">
    <property type="entry name" value="BLUE CHEESE"/>
    <property type="match status" value="1"/>
</dbReference>
<dbReference type="InterPro" id="IPR031570">
    <property type="entry name" value="NBEA/BDCP_DUF4704"/>
</dbReference>
<evidence type="ECO:0000259" key="6">
    <source>
        <dbReference type="PROSITE" id="PS51783"/>
    </source>
</evidence>
<dbReference type="Pfam" id="PF00400">
    <property type="entry name" value="WD40"/>
    <property type="match status" value="1"/>
</dbReference>
<dbReference type="FunFam" id="1.10.1540.10:FF:000002">
    <property type="entry name" value="WD repeat and FYVE domain containing 3"/>
    <property type="match status" value="1"/>
</dbReference>
<feature type="compositionally biased region" description="Basic and acidic residues" evidence="4">
    <location>
        <begin position="2252"/>
        <end position="2266"/>
    </location>
</feature>
<feature type="domain" description="BEACH" evidence="5">
    <location>
        <begin position="2454"/>
        <end position="2748"/>
    </location>
</feature>
<dbReference type="InterPro" id="IPR051944">
    <property type="entry name" value="BEACH_domain_protein"/>
</dbReference>
<keyword evidence="1 3" id="KW-0853">WD repeat</keyword>
<name>A0A8H7PCT6_MORIS</name>
<feature type="region of interest" description="Disordered" evidence="4">
    <location>
        <begin position="1747"/>
        <end position="1783"/>
    </location>
</feature>
<dbReference type="SUPFAM" id="SSF81837">
    <property type="entry name" value="BEACH domain"/>
    <property type="match status" value="1"/>
</dbReference>
<dbReference type="OrthoDB" id="26681at2759"/>
<proteinExistence type="predicted"/>
<reference evidence="7" key="1">
    <citation type="submission" date="2020-12" db="EMBL/GenBank/DDBJ databases">
        <title>Metabolic potential, ecology and presence of endohyphal bacteria is reflected in genomic diversity of Mucoromycotina.</title>
        <authorList>
            <person name="Muszewska A."/>
            <person name="Okrasinska A."/>
            <person name="Steczkiewicz K."/>
            <person name="Drgas O."/>
            <person name="Orlowska M."/>
            <person name="Perlinska-Lenart U."/>
            <person name="Aleksandrzak-Piekarczyk T."/>
            <person name="Szatraj K."/>
            <person name="Zielenkiewicz U."/>
            <person name="Pilsyk S."/>
            <person name="Malc E."/>
            <person name="Mieczkowski P."/>
            <person name="Kruszewska J.S."/>
            <person name="Biernat P."/>
            <person name="Pawlowska J."/>
        </authorList>
    </citation>
    <scope>NUCLEOTIDE SEQUENCE</scope>
    <source>
        <strain evidence="7">WA0000067209</strain>
    </source>
</reference>
<dbReference type="CDD" id="cd06071">
    <property type="entry name" value="Beach"/>
    <property type="match status" value="1"/>
</dbReference>
<dbReference type="Gene3D" id="2.60.120.200">
    <property type="match status" value="1"/>
</dbReference>
<dbReference type="PROSITE" id="PS50082">
    <property type="entry name" value="WD_REPEATS_2"/>
    <property type="match status" value="1"/>
</dbReference>
<dbReference type="Pfam" id="PF15787">
    <property type="entry name" value="DUF4704"/>
    <property type="match status" value="1"/>
</dbReference>
<feature type="region of interest" description="Disordered" evidence="4">
    <location>
        <begin position="2237"/>
        <end position="2277"/>
    </location>
</feature>
<dbReference type="Pfam" id="PF13385">
    <property type="entry name" value="Laminin_G_3"/>
    <property type="match status" value="1"/>
</dbReference>
<dbReference type="PANTHER" id="PTHR46108:SF4">
    <property type="entry name" value="BLUE CHEESE"/>
    <property type="match status" value="1"/>
</dbReference>
<dbReference type="InterPro" id="IPR036322">
    <property type="entry name" value="WD40_repeat_dom_sf"/>
</dbReference>
<evidence type="ECO:0000256" key="4">
    <source>
        <dbReference type="SAM" id="MobiDB-lite"/>
    </source>
</evidence>
<dbReference type="SMART" id="SM01026">
    <property type="entry name" value="Beach"/>
    <property type="match status" value="1"/>
</dbReference>
<dbReference type="Pfam" id="PF23295">
    <property type="entry name" value="Arm_4"/>
    <property type="match status" value="1"/>
</dbReference>
<evidence type="ECO:0000256" key="1">
    <source>
        <dbReference type="ARBA" id="ARBA00022574"/>
    </source>
</evidence>
<dbReference type="PROSITE" id="PS50294">
    <property type="entry name" value="WD_REPEATS_REGION"/>
    <property type="match status" value="1"/>
</dbReference>
<keyword evidence="2" id="KW-0677">Repeat</keyword>
<protein>
    <recommendedName>
        <fullName evidence="9">Beach-domain-containing protein</fullName>
    </recommendedName>
</protein>
<evidence type="ECO:0000259" key="5">
    <source>
        <dbReference type="PROSITE" id="PS50197"/>
    </source>
</evidence>
<dbReference type="PROSITE" id="PS50197">
    <property type="entry name" value="BEACH"/>
    <property type="match status" value="1"/>
</dbReference>
<evidence type="ECO:0008006" key="9">
    <source>
        <dbReference type="Google" id="ProtNLM"/>
    </source>
</evidence>
<dbReference type="InterPro" id="IPR011993">
    <property type="entry name" value="PH-like_dom_sf"/>
</dbReference>
<dbReference type="CDD" id="cd01201">
    <property type="entry name" value="PH_BEACH"/>
    <property type="match status" value="1"/>
</dbReference>
<dbReference type="InterPro" id="IPR036372">
    <property type="entry name" value="BEACH_dom_sf"/>
</dbReference>
<dbReference type="Gene3D" id="2.130.10.10">
    <property type="entry name" value="YVTN repeat-like/Quinoprotein amine dehydrogenase"/>
    <property type="match status" value="1"/>
</dbReference>
<gene>
    <name evidence="7" type="ORF">INT43_002926</name>
</gene>
<dbReference type="SUPFAM" id="SSF49899">
    <property type="entry name" value="Concanavalin A-like lectins/glucanases"/>
    <property type="match status" value="1"/>
</dbReference>
<dbReference type="EMBL" id="JAEPQZ010000022">
    <property type="protein sequence ID" value="KAG2171304.1"/>
    <property type="molecule type" value="Genomic_DNA"/>
</dbReference>
<feature type="domain" description="BEACH-type PH" evidence="6">
    <location>
        <begin position="2287"/>
        <end position="2422"/>
    </location>
</feature>
<dbReference type="Pfam" id="PF02138">
    <property type="entry name" value="Beach"/>
    <property type="match status" value="1"/>
</dbReference>
<sequence length="3110" mass="351913">MWRSWVDRLNTTSADYEETTKPLYEAEKELGPSELQQRQMNQKELLELCSKVYERSNSADDNGTTAVLTSEILPKFVKLHEKYIDDIEKSQDSVIALLYHQKMPSVTIKLIRSFIDISNRDMTDEENEHGDDLDDFVSVEEVANILSDILGNLIKKPQALRRFIMEDNLFVLIRAFLVKPTEEGEKALGSDASLTRYDLIWKRSIVEILLSSEMDSEVIRYLHAKQIMAMLTQGWKTYYGKGKVQSPPWEHIEVEVKLVVHYLYTSSRMSSDVLFKDFKEADGYKLLVNMLIEVSASQKADDKQLHLLHILEHLLYVGQDEADLQSIESSPYQHDDFVLPAFYEENKIRNFDAFQIFVDTILSTSSETEGDADRQSQLQLVNRAMLQSLDHCIRANPANYFITVPFNALPLLLEKLYAFDEKSEVIILDLLTYVMLDLNYVPFKELAVISLHLQSNSSSGRAIPLICNVFNTILMKSDKFESVFREVGVVNVFAATLSEVISVLRRRRDSDPSTQVDKEPDDLFIDNAIISFDAICGCLTHMLRDSENVSLFLRSLKGDITDLIAHKKTRKSSLALVEILLNAGPLDTSPNPSMTVLSEQSSTHEQVIRLIEMSQKLEKKEIPLKTQILKVVSHSMEASPNICNSFRLFGGYITLISVLVGLENIYNDIGSAEGIATDEGMPVDKVAIDALIEVVLKLLRQSIAMFPINKQFFAANIGYAALENALKMTGVLQENGSPEQLFGLLLAFATDNTSMSDIFKQPPGDGSQGNGKEVLAMPFEIMKSVAPRISNPDIILCMLNLQKDIGANHELSTKIFTALLTLARASRHNQILLNRSGVILYLLERLYPKASVIELSDVFEEHAVTEAERQLLTKLLQYLVVIGLSYVELRYLFEAFEDKTSENVSLTQKNSMSLLDTLQCGIEHSRWPDFFHLNAYGDSPSAISLEHVNPFPPNSGYTLLLWFHIERQASGKKLELFSDIQNGEMKLSISIDGSTQQLQVEIPSRKQLMYFTAFTFHPGYWYHIALVHSRSRLGLTASTMALYVNGTFLEQIRCPYNIPNGTPSSKFIFGSTMSGSPYDKQATVWDLGPCYILEEVLDSDIVNLFFNVGARYTSLFQDSLKQFQSYETSTSLFLKLRSVAKASMKGDSSHTAFLEAMRGIGSTVLPESKIIAAIFAGNTITNSGESTIYPCTDAIKQYMSYHKQGRQITLNAAIPKIKQALQIPGGLAYLSGSPLVVRPPSVDNTLWKIGGFASVLKLVEASDTPNALYKSIGILFEAIRCSWRNSEDMERLHGYEILAYLLKQKRNIISIDHLESLLRFIGKDAACLNESVINNPFAYRYVVLNFEIWKRAPVEVQKAHLDQFFLFIQHSKFRHFNIKRLQTIHLVKKMLLAFRLSVYSKELVSSAVAALRVAMLSNWTTDSIRAVATFLASSLPDGKSSSQSEFSDAGRNRTNLEEIVINAQEYPCPDKKTQMCIIVMEMLHSILCEPDNIDLVAKFSNTITNKWTLLFFERDVHPYVVVLGLRILSRLLATQGQNYLLKFRASSDGFLIMQKLLRYHWNVLQVHETLLATLFGIDVAEMPLEPVADLSRVMNLHSQSASRQAPIPDALMVELSIIDYATRRQLRFPISDQKSREITEYLSRIIRFLCDLHSMSNVMQYICCRSDVVEMIAKPLFSAICGEESTSAEAELERLESQDMMISPEPIDSPMGMGFDSAEFDRYQSEATQTSKASVLKRGGLSTLVTKTSPHAVKRSQSMLTRARSTSIRLSRSASTSRKPKQKIDTAASDRLVELLTTIMTASIITETGRSEAIFDLYPKVAPPSTEAGQIKFNTYLLTHLNLTLKTSVQLDPSVLLRQVVMANIAKYAQFLVDNVVQGWFTNGMEQTYDLLATILEIYQSEAEGKVNKTAVLALFKAFNRMILLRISDLDSGKASPVQIVDFMNHCIHHQKILFNASNTDMDFLRCFCYHLYIFMQIRDPTVQATTMNLWKLLMLQKSDEVTKMLRTSVPGVESQDLINGFNGLLEMDTDSFLLWMDTRKRELTLFFQGHITRIWEDIVALENKNSGEALKTLLSQRINKLKKLQRRAASETDCFVKYKVKTNNWLQGIKAVEFNKLTKALQDNDGHENFVRSEWAKTSGTLFGERAIWGKGLGDTDTKWQLDLTESRCRMRQKMQPNRNLHVYPYLPKQQSAAEILDATEETSLLDLTESEDTAVKSEDVSVMKRAISQDTLSEKVTEVNLDNASTTESSHNEAPDEHDSSTVKDEEDEPSYEEDKNRKVLRLLDVRDMVLDVFNVSQISGLDACEGLLLLCKNNLYLIDNFFQRSDGEVVEIWDAPKEERDQYLLLLAQNAGLDTAPNVTSSGDLHNCRKWPIDDLKEIFKRKFLFRDVALEVFFADGQNALITAMDASERDNLYSKLLSRISPTAKSLDYIVGGNETERLSESANPFRLTNIFGSSSFSELTQRWSKGQISNFQYLMDLNTIAGRSYNDLTQYPVFPWILADYESEELDLENPETFRDLSKPMGAQTPEREHEFADRYKQWGETDDPAPAFHYGTHYSSAMIVCSFLIRLEPFTQQYLKLQGGTFDHADRLFDSIGKAWDSASMKNMSDVRELIPEFFYLPEFLENVNRFNFGTKQGTGEAIDSVNLPPWAHGDPKIFIHKHREALESDYVSNNLHHWIDLIFGCKQQGPAAIESMNVFHHLSYENAVDLDAITDVVEKTATIGIIHNFGQTPRQLFKRSHPRRQVLSDAESLSGKYRFYTNVDKLIQSAYPMQDVDGAIANVSLFDDRVTAATKEQAFMLPDGLRFLEWGYSDKSIRLFSAESKKLLNIFENMHVDELTVAHFADRRTLITGGADNVVCVWSIKYEKMIDFNLKECLRGHNGTITALTASRPFSLILSGSLDGTLIFWDLNRLRYVRTVTGHDGGISQISVNDTTGDIISICPVHLRIWSVNGDALLSINVHGDPILSAKFYEGPNNSWFSKDLIVTGHTKGKLKFWHKSVTSKDKSKEQNWVLNQIHTIQLEDRVNSVYSYADVTSLQIAKRVLLAGDAEGKVHSFVLPDCDTNFHYAREDRSKECLYCSKSFSVLEFIVVLVEASFVARASIP</sequence>
<feature type="compositionally biased region" description="Polar residues" evidence="4">
    <location>
        <begin position="1747"/>
        <end position="1777"/>
    </location>
</feature>
<dbReference type="Pfam" id="PF14844">
    <property type="entry name" value="PH_BEACH"/>
    <property type="match status" value="1"/>
</dbReference>
<evidence type="ECO:0000256" key="2">
    <source>
        <dbReference type="ARBA" id="ARBA00022737"/>
    </source>
</evidence>
<dbReference type="InterPro" id="IPR013320">
    <property type="entry name" value="ConA-like_dom_sf"/>
</dbReference>
<feature type="repeat" description="WD" evidence="3">
    <location>
        <begin position="2882"/>
        <end position="2923"/>
    </location>
</feature>
<dbReference type="Gene3D" id="1.10.1540.10">
    <property type="entry name" value="BEACH domain"/>
    <property type="match status" value="1"/>
</dbReference>